<feature type="transmembrane region" description="Helical" evidence="9">
    <location>
        <begin position="134"/>
        <end position="158"/>
    </location>
</feature>
<evidence type="ECO:0000256" key="1">
    <source>
        <dbReference type="ARBA" id="ARBA00004651"/>
    </source>
</evidence>
<keyword evidence="4 9" id="KW-0812">Transmembrane</keyword>
<evidence type="ECO:0000256" key="3">
    <source>
        <dbReference type="ARBA" id="ARBA00022475"/>
    </source>
</evidence>
<organism evidence="10 11">
    <name type="scientific">Pseudonocardia ailaonensis</name>
    <dbReference type="NCBI Taxonomy" id="367279"/>
    <lineage>
        <taxon>Bacteria</taxon>
        <taxon>Bacillati</taxon>
        <taxon>Actinomycetota</taxon>
        <taxon>Actinomycetes</taxon>
        <taxon>Pseudonocardiales</taxon>
        <taxon>Pseudonocardiaceae</taxon>
        <taxon>Pseudonocardia</taxon>
    </lineage>
</organism>
<protein>
    <submittedName>
        <fullName evidence="10">Branched-chain amino acid ABC transporter permease</fullName>
    </submittedName>
</protein>
<feature type="transmembrane region" description="Helical" evidence="9">
    <location>
        <begin position="59"/>
        <end position="84"/>
    </location>
</feature>
<reference evidence="10 11" key="1">
    <citation type="journal article" date="2019" name="Int. J. Syst. Evol. Microbiol.">
        <title>The Global Catalogue of Microorganisms (GCM) 10K type strain sequencing project: providing services to taxonomists for standard genome sequencing and annotation.</title>
        <authorList>
            <consortium name="The Broad Institute Genomics Platform"/>
            <consortium name="The Broad Institute Genome Sequencing Center for Infectious Disease"/>
            <person name="Wu L."/>
            <person name="Ma J."/>
        </authorList>
    </citation>
    <scope>NUCLEOTIDE SEQUENCE [LARGE SCALE GENOMIC DNA]</scope>
    <source>
        <strain evidence="10 11">JCM 16009</strain>
    </source>
</reference>
<dbReference type="InterPro" id="IPR052157">
    <property type="entry name" value="BCAA_transport_permease"/>
</dbReference>
<name>A0ABN2N1G9_9PSEU</name>
<evidence type="ECO:0000256" key="6">
    <source>
        <dbReference type="ARBA" id="ARBA00022989"/>
    </source>
</evidence>
<evidence type="ECO:0000256" key="5">
    <source>
        <dbReference type="ARBA" id="ARBA00022970"/>
    </source>
</evidence>
<feature type="transmembrane region" description="Helical" evidence="9">
    <location>
        <begin position="223"/>
        <end position="248"/>
    </location>
</feature>
<evidence type="ECO:0000313" key="10">
    <source>
        <dbReference type="EMBL" id="GAA1847911.1"/>
    </source>
</evidence>
<dbReference type="CDD" id="cd06582">
    <property type="entry name" value="TM_PBP1_LivH_like"/>
    <property type="match status" value="1"/>
</dbReference>
<dbReference type="EMBL" id="BAAAQK010000006">
    <property type="protein sequence ID" value="GAA1847911.1"/>
    <property type="molecule type" value="Genomic_DNA"/>
</dbReference>
<dbReference type="PANTHER" id="PTHR11795">
    <property type="entry name" value="BRANCHED-CHAIN AMINO ACID TRANSPORT SYSTEM PERMEASE PROTEIN LIVH"/>
    <property type="match status" value="1"/>
</dbReference>
<feature type="transmembrane region" description="Helical" evidence="9">
    <location>
        <begin position="188"/>
        <end position="211"/>
    </location>
</feature>
<dbReference type="Pfam" id="PF02653">
    <property type="entry name" value="BPD_transp_2"/>
    <property type="match status" value="1"/>
</dbReference>
<accession>A0ABN2N1G9</accession>
<comment type="subcellular location">
    <subcellularLocation>
        <location evidence="1">Cell membrane</location>
        <topology evidence="1">Multi-pass membrane protein</topology>
    </subcellularLocation>
</comment>
<dbReference type="PANTHER" id="PTHR11795:SF452">
    <property type="entry name" value="ABC TRANSPORTER PERMEASE PROTEIN"/>
    <property type="match status" value="1"/>
</dbReference>
<evidence type="ECO:0000256" key="4">
    <source>
        <dbReference type="ARBA" id="ARBA00022692"/>
    </source>
</evidence>
<dbReference type="Proteomes" id="UP001500449">
    <property type="component" value="Unassembled WGS sequence"/>
</dbReference>
<evidence type="ECO:0000256" key="9">
    <source>
        <dbReference type="SAM" id="Phobius"/>
    </source>
</evidence>
<feature type="transmembrane region" description="Helical" evidence="9">
    <location>
        <begin position="255"/>
        <end position="275"/>
    </location>
</feature>
<comment type="similarity">
    <text evidence="8">Belongs to the binding-protein-dependent transport system permease family. LivHM subfamily.</text>
</comment>
<evidence type="ECO:0000256" key="8">
    <source>
        <dbReference type="ARBA" id="ARBA00037998"/>
    </source>
</evidence>
<comment type="caution">
    <text evidence="10">The sequence shown here is derived from an EMBL/GenBank/DDBJ whole genome shotgun (WGS) entry which is preliminary data.</text>
</comment>
<evidence type="ECO:0000256" key="2">
    <source>
        <dbReference type="ARBA" id="ARBA00022448"/>
    </source>
</evidence>
<dbReference type="RefSeq" id="WP_344416705.1">
    <property type="nucleotide sequence ID" value="NZ_BAAAQK010000006.1"/>
</dbReference>
<keyword evidence="3" id="KW-1003">Cell membrane</keyword>
<proteinExistence type="inferred from homology"/>
<keyword evidence="5" id="KW-0029">Amino-acid transport</keyword>
<dbReference type="InterPro" id="IPR001851">
    <property type="entry name" value="ABC_transp_permease"/>
</dbReference>
<evidence type="ECO:0000313" key="11">
    <source>
        <dbReference type="Proteomes" id="UP001500449"/>
    </source>
</evidence>
<sequence>MDTTLQIVFNSLSNIALYTQLSLGLTVFLGVFGILNFAQGDFATVGSYAIFGVVGATGVGVYAAVVAGVAAGVVLGAIFYLLIVRPLRNAPRVNQILATFGLGLILQGFVQWTFGTDQKSVAFPNRTFPVLGASIGLTTIINIAVALVLMSVLFVVLYRSGLGRRIRAVSQNPTGAALVGINVGRASVSACVIAGMLSSGAALVILNSSLLTPTVGFESIFKAFTVVVAAGLGNLKGVLVASVALGLVESFVQYAVNDAAGSIVGFALIVVILLFRPSGLLSARSV</sequence>
<feature type="transmembrane region" description="Helical" evidence="9">
    <location>
        <begin position="21"/>
        <end position="39"/>
    </location>
</feature>
<evidence type="ECO:0000256" key="7">
    <source>
        <dbReference type="ARBA" id="ARBA00023136"/>
    </source>
</evidence>
<feature type="transmembrane region" description="Helical" evidence="9">
    <location>
        <begin position="96"/>
        <end position="114"/>
    </location>
</feature>
<gene>
    <name evidence="10" type="ORF">GCM10009836_29500</name>
</gene>
<keyword evidence="11" id="KW-1185">Reference proteome</keyword>
<keyword evidence="2" id="KW-0813">Transport</keyword>
<keyword evidence="6 9" id="KW-1133">Transmembrane helix</keyword>
<keyword evidence="7 9" id="KW-0472">Membrane</keyword>